<evidence type="ECO:0000313" key="3">
    <source>
        <dbReference type="Proteomes" id="UP000037751"/>
    </source>
</evidence>
<protein>
    <submittedName>
        <fullName evidence="2">Uncharacterized protein</fullName>
    </submittedName>
</protein>
<gene>
    <name evidence="2" type="ORF">Malapachy_1858</name>
</gene>
<comment type="caution">
    <text evidence="2">The sequence shown here is derived from an EMBL/GenBank/DDBJ whole genome shotgun (WGS) entry which is preliminary data.</text>
</comment>
<name>A0A0M8MJQ2_9BASI</name>
<keyword evidence="3" id="KW-1185">Reference proteome</keyword>
<organism evidence="2 3">
    <name type="scientific">Malassezia pachydermatis</name>
    <dbReference type="NCBI Taxonomy" id="77020"/>
    <lineage>
        <taxon>Eukaryota</taxon>
        <taxon>Fungi</taxon>
        <taxon>Dikarya</taxon>
        <taxon>Basidiomycota</taxon>
        <taxon>Ustilaginomycotina</taxon>
        <taxon>Malasseziomycetes</taxon>
        <taxon>Malasseziales</taxon>
        <taxon>Malasseziaceae</taxon>
        <taxon>Malassezia</taxon>
    </lineage>
</organism>
<dbReference type="Proteomes" id="UP000037751">
    <property type="component" value="Unassembled WGS sequence"/>
</dbReference>
<dbReference type="OrthoDB" id="21648at2759"/>
<evidence type="ECO:0000313" key="2">
    <source>
        <dbReference type="EMBL" id="KOS13856.1"/>
    </source>
</evidence>
<feature type="compositionally biased region" description="Acidic residues" evidence="1">
    <location>
        <begin position="276"/>
        <end position="293"/>
    </location>
</feature>
<dbReference type="AlphaFoldDB" id="A0A0M8MJQ2"/>
<dbReference type="EMBL" id="LGAV01000005">
    <property type="protein sequence ID" value="KOS13856.1"/>
    <property type="molecule type" value="Genomic_DNA"/>
</dbReference>
<accession>A0A0M8MJQ2</accession>
<feature type="region of interest" description="Disordered" evidence="1">
    <location>
        <begin position="274"/>
        <end position="297"/>
    </location>
</feature>
<dbReference type="GeneID" id="28728229"/>
<dbReference type="STRING" id="77020.A0A0M8MJQ2"/>
<proteinExistence type="predicted"/>
<sequence length="553" mass="59605">MVVRRRSARAPGRASPTSLPSKKDTLTASKETNDTEKPAVALKAEDAQRLRTILNATAPTLLTMPLPHRDGVTLQALLEATPCDLYEIWDSLRASQPATSRQSAETQTGVLLAEHMLMELAKNYVSGIREQPSMSAYALHMTLPSGEYFTNAVHLDEKQAESLSRGYADLVAIAPPIRTESVVTLGERVRSGPPPSIPTQPRGPIMHASTFRSYGAYGSSLGPSSDSTGQTLRARPAELVWQMQQRTTHRRTPRWGAPLAAAVDRAYRTDPALEAMETDNDNDDNDEEEETEETTSHALATDAAALDPALDAALLEQALDTLEIDHMLSANAARLDELQELQWLRVRMDYGHATSEQASRREQELAETLLASLVGLLCRLPPSALGTAVARHGPLWHMTQTALASSLAKPSQVPGYWGTVPEGYAGVRTQVTLAPPPSATDPSTTPTPTWAALVRPRVVVTNETARPTSATVPLLSSYDQFQGSPVVAVKAMMTQARPPPPTPAYMGVGRPPLGYLPSQAPFSTMPRPPTNVAPIVQPARVVPGSVARPPLPN</sequence>
<feature type="compositionally biased region" description="Basic and acidic residues" evidence="1">
    <location>
        <begin position="21"/>
        <end position="38"/>
    </location>
</feature>
<dbReference type="RefSeq" id="XP_017991488.1">
    <property type="nucleotide sequence ID" value="XM_018136354.1"/>
</dbReference>
<feature type="region of interest" description="Disordered" evidence="1">
    <location>
        <begin position="1"/>
        <end position="38"/>
    </location>
</feature>
<evidence type="ECO:0000256" key="1">
    <source>
        <dbReference type="SAM" id="MobiDB-lite"/>
    </source>
</evidence>
<dbReference type="VEuPathDB" id="FungiDB:Malapachy_1858"/>
<reference evidence="2 3" key="1">
    <citation type="submission" date="2015-07" db="EMBL/GenBank/DDBJ databases">
        <title>Draft Genome Sequence of Malassezia furfur CBS1878 and Malassezia pachydermatis CBS1879.</title>
        <authorList>
            <person name="Triana S."/>
            <person name="Ohm R."/>
            <person name="Gonzalez A."/>
            <person name="DeCock H."/>
            <person name="Restrepo S."/>
            <person name="Celis A."/>
        </authorList>
    </citation>
    <scope>NUCLEOTIDE SEQUENCE [LARGE SCALE GENOMIC DNA]</scope>
    <source>
        <strain evidence="2 3">CBS 1879</strain>
    </source>
</reference>